<dbReference type="Proteomes" id="UP001057375">
    <property type="component" value="Unassembled WGS sequence"/>
</dbReference>
<dbReference type="EMBL" id="BQXS01000057">
    <property type="protein sequence ID" value="GKT27796.1"/>
    <property type="molecule type" value="Genomic_DNA"/>
</dbReference>
<feature type="compositionally biased region" description="Basic and acidic residues" evidence="1">
    <location>
        <begin position="319"/>
        <end position="339"/>
    </location>
</feature>
<proteinExistence type="predicted"/>
<reference evidence="2" key="1">
    <citation type="submission" date="2022-03" db="EMBL/GenBank/DDBJ databases">
        <title>Draft genome sequence of Aduncisulcus paluster, a free-living microaerophilic Fornicata.</title>
        <authorList>
            <person name="Yuyama I."/>
            <person name="Kume K."/>
            <person name="Tamura T."/>
            <person name="Inagaki Y."/>
            <person name="Hashimoto T."/>
        </authorList>
    </citation>
    <scope>NUCLEOTIDE SEQUENCE</scope>
    <source>
        <strain evidence="2">NY0171</strain>
    </source>
</reference>
<sequence>MQFQRPIFTDKYVSTESYRVFVGGIDSSVSTSFIKRLFTLCGNTDGVLRPQSSLMDTPYARVVNASKYFKDYAIIVFKAKHAVLRCLRLLTNLELWDGIVLFPRLSSNDQLTLLNYVSNQIRDHEDFTLNPQRSRLEIFDIIESAKTEHEKKIREAKRFQLLYESDERQKDEEERSENPGKDADEEKQGTDTGSNIELTGSELSISADTGDHKASDEAPTLGTTDGTNPDISTVVIPPELGEFSPKELFPLPYDLADMSPLPPSLLFPYPSLTIDDVATLGCVCENVWLERELVMERRREKEKKEREEEEEKDGEIGDGTEKGLKKKDEEGSEGLDAHSSHKPINNPKITSSQHHHHGSKSEGSDDDDGHVIRGHTSYSQPYKHPPQLSLDVAHDVQLEDVCLAPTDLLKILRLKRYSFGRAPILSFSPSLEFVTEDTRAAVRDWVCIEVEREREMDLELKSALASIAENVLKDRRKETEEFAGTDWEGRLESLKEALQRETDGDAQEIDEERYRFAGGMVEQEWAELWWRRRRELQEEMERIAAEHA</sequence>
<protein>
    <recommendedName>
        <fullName evidence="4">RRM domain-containing protein</fullName>
    </recommendedName>
</protein>
<feature type="compositionally biased region" description="Polar residues" evidence="1">
    <location>
        <begin position="221"/>
        <end position="231"/>
    </location>
</feature>
<evidence type="ECO:0008006" key="4">
    <source>
        <dbReference type="Google" id="ProtNLM"/>
    </source>
</evidence>
<comment type="caution">
    <text evidence="2">The sequence shown here is derived from an EMBL/GenBank/DDBJ whole genome shotgun (WGS) entry which is preliminary data.</text>
</comment>
<organism evidence="2 3">
    <name type="scientific">Aduncisulcus paluster</name>
    <dbReference type="NCBI Taxonomy" id="2918883"/>
    <lineage>
        <taxon>Eukaryota</taxon>
        <taxon>Metamonada</taxon>
        <taxon>Carpediemonas-like organisms</taxon>
        <taxon>Aduncisulcus</taxon>
    </lineage>
</organism>
<feature type="compositionally biased region" description="Basic and acidic residues" evidence="1">
    <location>
        <begin position="297"/>
        <end position="306"/>
    </location>
</feature>
<keyword evidence="3" id="KW-1185">Reference proteome</keyword>
<feature type="non-terminal residue" evidence="2">
    <location>
        <position position="548"/>
    </location>
</feature>
<feature type="compositionally biased region" description="Basic and acidic residues" evidence="1">
    <location>
        <begin position="165"/>
        <end position="189"/>
    </location>
</feature>
<gene>
    <name evidence="2" type="ORF">ADUPG1_000187</name>
</gene>
<dbReference type="SUPFAM" id="SSF54928">
    <property type="entry name" value="RNA-binding domain, RBD"/>
    <property type="match status" value="1"/>
</dbReference>
<evidence type="ECO:0000313" key="2">
    <source>
        <dbReference type="EMBL" id="GKT27796.1"/>
    </source>
</evidence>
<dbReference type="InterPro" id="IPR035979">
    <property type="entry name" value="RBD_domain_sf"/>
</dbReference>
<evidence type="ECO:0000256" key="1">
    <source>
        <dbReference type="SAM" id="MobiDB-lite"/>
    </source>
</evidence>
<feature type="region of interest" description="Disordered" evidence="1">
    <location>
        <begin position="164"/>
        <end position="233"/>
    </location>
</feature>
<feature type="compositionally biased region" description="Polar residues" evidence="1">
    <location>
        <begin position="190"/>
        <end position="207"/>
    </location>
</feature>
<feature type="region of interest" description="Disordered" evidence="1">
    <location>
        <begin position="297"/>
        <end position="385"/>
    </location>
</feature>
<name>A0ABQ5KA82_9EUKA</name>
<accession>A0ABQ5KA82</accession>
<feature type="compositionally biased region" description="Acidic residues" evidence="1">
    <location>
        <begin position="307"/>
        <end position="318"/>
    </location>
</feature>
<evidence type="ECO:0000313" key="3">
    <source>
        <dbReference type="Proteomes" id="UP001057375"/>
    </source>
</evidence>